<dbReference type="SUPFAM" id="SSF51905">
    <property type="entry name" value="FAD/NAD(P)-binding domain"/>
    <property type="match status" value="1"/>
</dbReference>
<comment type="caution">
    <text evidence="5">The sequence shown here is derived from an EMBL/GenBank/DDBJ whole genome shotgun (WGS) entry which is preliminary data.</text>
</comment>
<feature type="binding site" evidence="3">
    <location>
        <position position="89"/>
    </location>
    <ligand>
        <name>FAD</name>
        <dbReference type="ChEBI" id="CHEBI:57692"/>
    </ligand>
</feature>
<dbReference type="Pfam" id="PF00732">
    <property type="entry name" value="GMC_oxred_N"/>
    <property type="match status" value="1"/>
</dbReference>
<dbReference type="EMBL" id="SKBQ01000021">
    <property type="protein sequence ID" value="TPX15422.1"/>
    <property type="molecule type" value="Genomic_DNA"/>
</dbReference>
<feature type="domain" description="Glucose-methanol-choline oxidoreductase N-terminal" evidence="4">
    <location>
        <begin position="142"/>
        <end position="156"/>
    </location>
</feature>
<dbReference type="RefSeq" id="XP_030997133.1">
    <property type="nucleotide sequence ID" value="XM_031138809.1"/>
</dbReference>
<dbReference type="InterPro" id="IPR036188">
    <property type="entry name" value="FAD/NAD-bd_sf"/>
</dbReference>
<comment type="cofactor">
    <cofactor evidence="3">
        <name>FAD</name>
        <dbReference type="ChEBI" id="CHEBI:57692"/>
    </cofactor>
</comment>
<dbReference type="Gene3D" id="3.30.560.10">
    <property type="entry name" value="Glucose Oxidase, domain 3"/>
    <property type="match status" value="1"/>
</dbReference>
<feature type="active site" description="Proton donor" evidence="2">
    <location>
        <position position="378"/>
    </location>
</feature>
<dbReference type="STRING" id="1093900.A0A507AZK7"/>
<name>A0A507AZK7_9PEZI</name>
<dbReference type="Gene3D" id="3.50.50.60">
    <property type="entry name" value="FAD/NAD(P)-binding domain"/>
    <property type="match status" value="1"/>
</dbReference>
<dbReference type="SUPFAM" id="SSF54373">
    <property type="entry name" value="FAD-linked reductases, C-terminal domain"/>
    <property type="match status" value="1"/>
</dbReference>
<evidence type="ECO:0000313" key="6">
    <source>
        <dbReference type="Proteomes" id="UP000319257"/>
    </source>
</evidence>
<dbReference type="PROSITE" id="PS00624">
    <property type="entry name" value="GMC_OXRED_2"/>
    <property type="match status" value="1"/>
</dbReference>
<evidence type="ECO:0000259" key="4">
    <source>
        <dbReference type="PROSITE" id="PS00624"/>
    </source>
</evidence>
<dbReference type="GO" id="GO:0044550">
    <property type="term" value="P:secondary metabolite biosynthetic process"/>
    <property type="evidence" value="ECO:0007669"/>
    <property type="project" value="TreeGrafter"/>
</dbReference>
<protein>
    <recommendedName>
        <fullName evidence="4">Glucose-methanol-choline oxidoreductase N-terminal domain-containing protein</fullName>
    </recommendedName>
</protein>
<comment type="similarity">
    <text evidence="1">Belongs to the GMC oxidoreductase family.</text>
</comment>
<dbReference type="Proteomes" id="UP000319257">
    <property type="component" value="Unassembled WGS sequence"/>
</dbReference>
<dbReference type="PANTHER" id="PTHR11552:SF115">
    <property type="entry name" value="DEHYDROGENASE XPTC-RELATED"/>
    <property type="match status" value="1"/>
</dbReference>
<gene>
    <name evidence="5" type="ORF">E0L32_004402</name>
</gene>
<keyword evidence="3" id="KW-0285">Flavoprotein</keyword>
<dbReference type="InterPro" id="IPR007867">
    <property type="entry name" value="GMC_OxRtase_C"/>
</dbReference>
<dbReference type="PANTHER" id="PTHR11552">
    <property type="entry name" value="GLUCOSE-METHANOL-CHOLINE GMC OXIDOREDUCTASE"/>
    <property type="match status" value="1"/>
</dbReference>
<dbReference type="GeneID" id="41971849"/>
<reference evidence="5 6" key="1">
    <citation type="submission" date="2019-06" db="EMBL/GenBank/DDBJ databases">
        <title>Draft genome sequence of the filamentous fungus Phialemoniopsis curvata isolated from diesel fuel.</title>
        <authorList>
            <person name="Varaljay V.A."/>
            <person name="Lyon W.J."/>
            <person name="Crouch A.L."/>
            <person name="Drake C.E."/>
            <person name="Hollomon J.M."/>
            <person name="Nadeau L.J."/>
            <person name="Nunn H.S."/>
            <person name="Stevenson B.S."/>
            <person name="Bojanowski C.L."/>
            <person name="Crookes-Goodson W.J."/>
        </authorList>
    </citation>
    <scope>NUCLEOTIDE SEQUENCE [LARGE SCALE GENOMIC DNA]</scope>
    <source>
        <strain evidence="5 6">D216</strain>
    </source>
</reference>
<dbReference type="GO" id="GO:0050660">
    <property type="term" value="F:flavin adenine dinucleotide binding"/>
    <property type="evidence" value="ECO:0007669"/>
    <property type="project" value="InterPro"/>
</dbReference>
<dbReference type="InterPro" id="IPR000172">
    <property type="entry name" value="GMC_OxRdtase_N"/>
</dbReference>
<dbReference type="InParanoid" id="A0A507AZK7"/>
<dbReference type="OrthoDB" id="269227at2759"/>
<dbReference type="AlphaFoldDB" id="A0A507AZK7"/>
<dbReference type="InterPro" id="IPR012132">
    <property type="entry name" value="GMC_OxRdtase"/>
</dbReference>
<dbReference type="PIRSF" id="PIRSF000137">
    <property type="entry name" value="Alcohol_oxidase"/>
    <property type="match status" value="1"/>
</dbReference>
<evidence type="ECO:0000256" key="1">
    <source>
        <dbReference type="ARBA" id="ARBA00010790"/>
    </source>
</evidence>
<proteinExistence type="inferred from homology"/>
<evidence type="ECO:0000313" key="5">
    <source>
        <dbReference type="EMBL" id="TPX15422.1"/>
    </source>
</evidence>
<keyword evidence="6" id="KW-1185">Reference proteome</keyword>
<accession>A0A507AZK7</accession>
<evidence type="ECO:0000256" key="2">
    <source>
        <dbReference type="PIRSR" id="PIRSR000137-1"/>
    </source>
</evidence>
<sequence>MVKKYSVTYDAKAAYSQDGPIHASYEPYQFPKQKVQREHADGQAYDLIWVPNSINFATQRRSSAKTEHLEAPGAAGSRSNFHLLPSHRVTQVLMQERHKGDERTWKATGVKITARGATPKTDCYPTNFWNITATREVVVSAGTLHTPQVLERSGIGAKDILYAAGVPVRVNLPGVGWNLQDHMNFNMQWKYNKRVFPMPEDLQKNATFAAEALAEWNANKSGPYTVRYNNGAFLSLAVVTEKADAIVAEILGQDVEPILPLHLDPTLVAGVKEMYKVIAKQYASGESAVVEIPLGTADVNRIVSLKVLSRGSIHIGPRDDGFTQGDEEPILDYLTFSNPIDKGVVIEIIKRSIAGASVKTDKEIGDWFLDNISPGRAHPVGTARIGPRELGGVLRPDLTVYDTYGLSVADNSVIPIIASAHTATSAYAIGEKAADLR</sequence>
<evidence type="ECO:0000256" key="3">
    <source>
        <dbReference type="PIRSR" id="PIRSR000137-2"/>
    </source>
</evidence>
<feature type="active site" description="Proton acceptor" evidence="2">
    <location>
        <position position="421"/>
    </location>
</feature>
<keyword evidence="3" id="KW-0274">FAD</keyword>
<dbReference type="GO" id="GO:0016614">
    <property type="term" value="F:oxidoreductase activity, acting on CH-OH group of donors"/>
    <property type="evidence" value="ECO:0007669"/>
    <property type="project" value="InterPro"/>
</dbReference>
<dbReference type="Pfam" id="PF05199">
    <property type="entry name" value="GMC_oxred_C"/>
    <property type="match status" value="1"/>
</dbReference>
<organism evidence="5 6">
    <name type="scientific">Thyridium curvatum</name>
    <dbReference type="NCBI Taxonomy" id="1093900"/>
    <lineage>
        <taxon>Eukaryota</taxon>
        <taxon>Fungi</taxon>
        <taxon>Dikarya</taxon>
        <taxon>Ascomycota</taxon>
        <taxon>Pezizomycotina</taxon>
        <taxon>Sordariomycetes</taxon>
        <taxon>Sordariomycetidae</taxon>
        <taxon>Thyridiales</taxon>
        <taxon>Thyridiaceae</taxon>
        <taxon>Thyridium</taxon>
    </lineage>
</organism>